<sequence length="531" mass="60849">MNKTIIININGIVFHIEEDAYETLRQYMINVKKHFAYSRDCDEIVTDIENRIAEMFTERLAEEKKQVIVAADVNFVIEQMGQVNEFEEGHADDAEQAEYGTSKKLYRDLDDRIVGGVCSGIAHYFNIEPKWVRIIAVLIIFLGGSGLLIYALLWIIIPKARTRSEKMAMKGEPVNLYNLKKNFDEEVDALRTNLNRAHREASPALRRAGGFFEEVFRSIGRLISGAGKIVIKLIGIFIIIFGTAAFIAFLCATVGLVGFWDATQMSFFPFNVINPEYETPIYFSAFVLIAIPLIALTLFALRIVLNRQIVTRTGSFTLLIIWLTGLIVAIYYGTRLGSEFNQEATFSQVTNVKPSKVYYIKLNNEKYFTHDDSVQLDLNSLNRRKIIVNEDFDQFDSPRKLHFVIDKSETEFPTITQLFTARGKDYKAALANAQDIDYRYTQKDSVIELSSEVYLKGKSLYRGQEVRVTLKLPVNSRVIVDGRLNSFLENHNLWDCKPENSSYDEPSEWIMSNDGLKCKDDSLYRKRHPEE</sequence>
<dbReference type="PANTHER" id="PTHR33885">
    <property type="entry name" value="PHAGE SHOCK PROTEIN C"/>
    <property type="match status" value="1"/>
</dbReference>
<dbReference type="InterPro" id="IPR054319">
    <property type="entry name" value="PspC-rel_ToastRack"/>
</dbReference>
<feature type="transmembrane region" description="Helical" evidence="6">
    <location>
        <begin position="316"/>
        <end position="334"/>
    </location>
</feature>
<keyword evidence="11" id="KW-1185">Reference proteome</keyword>
<dbReference type="GO" id="GO:0005886">
    <property type="term" value="C:plasma membrane"/>
    <property type="evidence" value="ECO:0007669"/>
    <property type="project" value="UniProtKB-SubCell"/>
</dbReference>
<dbReference type="RefSeq" id="WP_160843035.1">
    <property type="nucleotide sequence ID" value="NZ_WVHT01000001.1"/>
</dbReference>
<protein>
    <submittedName>
        <fullName evidence="10">PspC domain-containing protein</fullName>
    </submittedName>
</protein>
<proteinExistence type="predicted"/>
<dbReference type="InterPro" id="IPR007168">
    <property type="entry name" value="Phageshock_PspC_N"/>
</dbReference>
<dbReference type="Pfam" id="PF04024">
    <property type="entry name" value="PspC"/>
    <property type="match status" value="1"/>
</dbReference>
<accession>A0A7K1Y632</accession>
<keyword evidence="4 6" id="KW-1133">Transmembrane helix</keyword>
<evidence type="ECO:0000256" key="5">
    <source>
        <dbReference type="ARBA" id="ARBA00023136"/>
    </source>
</evidence>
<evidence type="ECO:0000256" key="2">
    <source>
        <dbReference type="ARBA" id="ARBA00022475"/>
    </source>
</evidence>
<keyword evidence="3 6" id="KW-0812">Transmembrane</keyword>
<dbReference type="InterPro" id="IPR052027">
    <property type="entry name" value="PspC"/>
</dbReference>
<evidence type="ECO:0000313" key="10">
    <source>
        <dbReference type="EMBL" id="MXV49871.1"/>
    </source>
</evidence>
<feature type="transmembrane region" description="Helical" evidence="6">
    <location>
        <begin position="131"/>
        <end position="157"/>
    </location>
</feature>
<feature type="domain" description="Phage shock protein PspC N-terminal" evidence="7">
    <location>
        <begin position="103"/>
        <end position="160"/>
    </location>
</feature>
<evidence type="ECO:0000256" key="1">
    <source>
        <dbReference type="ARBA" id="ARBA00004162"/>
    </source>
</evidence>
<feature type="transmembrane region" description="Helical" evidence="6">
    <location>
        <begin position="280"/>
        <end position="304"/>
    </location>
</feature>
<evidence type="ECO:0000256" key="4">
    <source>
        <dbReference type="ARBA" id="ARBA00022989"/>
    </source>
</evidence>
<gene>
    <name evidence="10" type="ORF">GS399_02730</name>
</gene>
<reference evidence="10 11" key="1">
    <citation type="submission" date="2019-11" db="EMBL/GenBank/DDBJ databases">
        <title>Pedobacter sp. HMF7647 Genome sequencing and assembly.</title>
        <authorList>
            <person name="Kang H."/>
            <person name="Kim H."/>
            <person name="Joh K."/>
        </authorList>
    </citation>
    <scope>NUCLEOTIDE SEQUENCE [LARGE SCALE GENOMIC DNA]</scope>
    <source>
        <strain evidence="10 11">HMF7647</strain>
    </source>
</reference>
<comment type="caution">
    <text evidence="10">The sequence shown here is derived from an EMBL/GenBank/DDBJ whole genome shotgun (WGS) entry which is preliminary data.</text>
</comment>
<keyword evidence="5 6" id="KW-0472">Membrane</keyword>
<evidence type="ECO:0000256" key="6">
    <source>
        <dbReference type="SAM" id="Phobius"/>
    </source>
</evidence>
<evidence type="ECO:0000259" key="9">
    <source>
        <dbReference type="Pfam" id="PF22744"/>
    </source>
</evidence>
<evidence type="ECO:0000259" key="7">
    <source>
        <dbReference type="Pfam" id="PF04024"/>
    </source>
</evidence>
<dbReference type="Proteomes" id="UP000466586">
    <property type="component" value="Unassembled WGS sequence"/>
</dbReference>
<evidence type="ECO:0000259" key="8">
    <source>
        <dbReference type="Pfam" id="PF22571"/>
    </source>
</evidence>
<dbReference type="InterPro" id="IPR054321">
    <property type="entry name" value="PspC-rel_TM"/>
</dbReference>
<name>A0A7K1Y632_9SPHI</name>
<evidence type="ECO:0000313" key="11">
    <source>
        <dbReference type="Proteomes" id="UP000466586"/>
    </source>
</evidence>
<dbReference type="PANTHER" id="PTHR33885:SF3">
    <property type="entry name" value="PHAGE SHOCK PROTEIN C"/>
    <property type="match status" value="1"/>
</dbReference>
<dbReference type="EMBL" id="WVHT01000001">
    <property type="protein sequence ID" value="MXV49871.1"/>
    <property type="molecule type" value="Genomic_DNA"/>
</dbReference>
<organism evidence="10 11">
    <name type="scientific">Hufsiella arboris</name>
    <dbReference type="NCBI Taxonomy" id="2695275"/>
    <lineage>
        <taxon>Bacteria</taxon>
        <taxon>Pseudomonadati</taxon>
        <taxon>Bacteroidota</taxon>
        <taxon>Sphingobacteriia</taxon>
        <taxon>Sphingobacteriales</taxon>
        <taxon>Sphingobacteriaceae</taxon>
        <taxon>Hufsiella</taxon>
    </lineage>
</organism>
<keyword evidence="2" id="KW-1003">Cell membrane</keyword>
<feature type="transmembrane region" description="Helical" evidence="6">
    <location>
        <begin position="229"/>
        <end position="260"/>
    </location>
</feature>
<comment type="subcellular location">
    <subcellularLocation>
        <location evidence="1">Cell membrane</location>
        <topology evidence="1">Single-pass membrane protein</topology>
    </subcellularLocation>
</comment>
<dbReference type="Pfam" id="PF22744">
    <property type="entry name" value="Toast-rack_PspC-Cterm"/>
    <property type="match status" value="1"/>
</dbReference>
<dbReference type="Pfam" id="PF22571">
    <property type="entry name" value="LiaI-LiaF-TM_PspC"/>
    <property type="match status" value="1"/>
</dbReference>
<dbReference type="AlphaFoldDB" id="A0A7K1Y632"/>
<evidence type="ECO:0000256" key="3">
    <source>
        <dbReference type="ARBA" id="ARBA00022692"/>
    </source>
</evidence>
<feature type="domain" description="PspC-related transmembrane region" evidence="8">
    <location>
        <begin position="209"/>
        <end position="340"/>
    </location>
</feature>
<feature type="domain" description="PspC-related ToastRack" evidence="9">
    <location>
        <begin position="390"/>
        <end position="521"/>
    </location>
</feature>